<evidence type="ECO:0000313" key="2">
    <source>
        <dbReference type="EMBL" id="ASO07087.1"/>
    </source>
</evidence>
<evidence type="ECO:0000313" key="4">
    <source>
        <dbReference type="Proteomes" id="UP000204551"/>
    </source>
</evidence>
<organism evidence="2 4">
    <name type="scientific">Arenibacter algicola</name>
    <dbReference type="NCBI Taxonomy" id="616991"/>
    <lineage>
        <taxon>Bacteria</taxon>
        <taxon>Pseudomonadati</taxon>
        <taxon>Bacteroidota</taxon>
        <taxon>Flavobacteriia</taxon>
        <taxon>Flavobacteriales</taxon>
        <taxon>Flavobacteriaceae</taxon>
        <taxon>Arenibacter</taxon>
    </lineage>
</organism>
<feature type="transmembrane region" description="Helical" evidence="1">
    <location>
        <begin position="38"/>
        <end position="60"/>
    </location>
</feature>
<keyword evidence="5" id="KW-1185">Reference proteome</keyword>
<evidence type="ECO:0000313" key="3">
    <source>
        <dbReference type="EMBL" id="TQO37047.1"/>
    </source>
</evidence>
<reference evidence="2 4" key="1">
    <citation type="submission" date="2017-07" db="EMBL/GenBank/DDBJ databases">
        <title>Genome Sequence of Arenibacter algicola Strain SMS7 Isolated from a culture of the Diatom Skeletonema marinoi.</title>
        <authorList>
            <person name="Topel M."/>
            <person name="Pinder M.I.M."/>
            <person name="Johansson O.N."/>
            <person name="Kourtchenko O."/>
            <person name="Godhe A."/>
            <person name="Clarke A.K."/>
        </authorList>
    </citation>
    <scope>NUCLEOTIDE SEQUENCE [LARGE SCALE GENOMIC DNA]</scope>
    <source>
        <strain evidence="2 4">SMS7</strain>
    </source>
</reference>
<reference evidence="3 5" key="2">
    <citation type="submission" date="2019-06" db="EMBL/GenBank/DDBJ databases">
        <title>A large-scale integrated study on North Sea by COGITO (Coastal Microbe Genomic &amp; Taxonomic Observatory).</title>
        <authorList>
            <person name="Teeling H."/>
        </authorList>
    </citation>
    <scope>NUCLEOTIDE SEQUENCE [LARGE SCALE GENOMIC DNA]</scope>
    <source>
        <strain evidence="3 5">MAR_2009_79</strain>
    </source>
</reference>
<dbReference type="EMBL" id="VHIF01000001">
    <property type="protein sequence ID" value="TQO37047.1"/>
    <property type="molecule type" value="Genomic_DNA"/>
</dbReference>
<feature type="transmembrane region" description="Helical" evidence="1">
    <location>
        <begin position="12"/>
        <end position="32"/>
    </location>
</feature>
<dbReference type="Proteomes" id="UP000315363">
    <property type="component" value="Unassembled WGS sequence"/>
</dbReference>
<sequence length="73" mass="8474">MKTRGKFIQTIKIWIVIYPSITLFNILFGSYLADLPLFLKTLVLTLVLVPWMVFVGLPFINKVQQKMSKNEKS</sequence>
<evidence type="ECO:0000256" key="1">
    <source>
        <dbReference type="SAM" id="Phobius"/>
    </source>
</evidence>
<keyword evidence="1" id="KW-0472">Membrane</keyword>
<protein>
    <submittedName>
        <fullName evidence="2">Uncharacterized protein</fullName>
    </submittedName>
</protein>
<dbReference type="AlphaFoldDB" id="A0A221V0E9"/>
<keyword evidence="1" id="KW-1133">Transmembrane helix</keyword>
<dbReference type="Proteomes" id="UP000204551">
    <property type="component" value="Chromosome"/>
</dbReference>
<accession>A0A221V0E9</accession>
<keyword evidence="1" id="KW-0812">Transmembrane</keyword>
<proteinExistence type="predicted"/>
<evidence type="ECO:0000313" key="5">
    <source>
        <dbReference type="Proteomes" id="UP000315363"/>
    </source>
</evidence>
<gene>
    <name evidence="2" type="ORF">AREALGSMS7_03668</name>
    <name evidence="3" type="ORF">GQ41_1642</name>
</gene>
<dbReference type="EMBL" id="CP022515">
    <property type="protein sequence ID" value="ASO07087.1"/>
    <property type="molecule type" value="Genomic_DNA"/>
</dbReference>
<name>A0A221V0E9_9FLAO</name>
<dbReference type="KEGG" id="aalg:AREALGSMS7_03668"/>